<feature type="region of interest" description="Disordered" evidence="6">
    <location>
        <begin position="1"/>
        <end position="29"/>
    </location>
</feature>
<dbReference type="OrthoDB" id="1638493at2759"/>
<comment type="subcellular location">
    <subcellularLocation>
        <location evidence="2">Nucleus</location>
        <location evidence="2">Nucleolus</location>
    </subcellularLocation>
</comment>
<proteinExistence type="inferred from homology"/>
<name>A0A167DLY3_9ASCO</name>
<reference evidence="8 9" key="1">
    <citation type="submission" date="2016-02" db="EMBL/GenBank/DDBJ databases">
        <title>Complete genome sequence and transcriptome regulation of the pentose utilising yeast Sugiyamaella lignohabitans.</title>
        <authorList>
            <person name="Bellasio M."/>
            <person name="Peymann A."/>
            <person name="Valli M."/>
            <person name="Sipitzky M."/>
            <person name="Graf A."/>
            <person name="Sauer M."/>
            <person name="Marx H."/>
            <person name="Mattanovich D."/>
        </authorList>
    </citation>
    <scope>NUCLEOTIDE SEQUENCE [LARGE SCALE GENOMIC DNA]</scope>
    <source>
        <strain evidence="8 9">CBS 10342</strain>
    </source>
</reference>
<evidence type="ECO:0000256" key="5">
    <source>
        <dbReference type="ARBA" id="ARBA00023242"/>
    </source>
</evidence>
<dbReference type="GO" id="GO:0030687">
    <property type="term" value="C:preribosome, large subunit precursor"/>
    <property type="evidence" value="ECO:0007669"/>
    <property type="project" value="EnsemblFungi"/>
</dbReference>
<dbReference type="PANTHER" id="PTHR13634">
    <property type="entry name" value="RIBOSOME BIOGENESIS PROTEIN BRIX"/>
    <property type="match status" value="1"/>
</dbReference>
<dbReference type="SMART" id="SM00879">
    <property type="entry name" value="Brix"/>
    <property type="match status" value="1"/>
</dbReference>
<dbReference type="Pfam" id="PF04427">
    <property type="entry name" value="Brix"/>
    <property type="match status" value="1"/>
</dbReference>
<comment type="function">
    <text evidence="1">Required for biogenesis of the 60S ribosomal subunit.</text>
</comment>
<dbReference type="RefSeq" id="XP_018735532.1">
    <property type="nucleotide sequence ID" value="XM_018878205.1"/>
</dbReference>
<dbReference type="FunFam" id="3.40.50.10480:FF:000003">
    <property type="entry name" value="Ribosome biogenesis protein BRX1"/>
    <property type="match status" value="1"/>
</dbReference>
<dbReference type="GO" id="GO:0000464">
    <property type="term" value="P:endonucleolytic cleavage in ITS1 upstream of 5.8S rRNA from tricistronic rRNA transcript (SSU-rRNA, 5.8S rRNA, LSU-rRNA)"/>
    <property type="evidence" value="ECO:0007669"/>
    <property type="project" value="EnsemblFungi"/>
</dbReference>
<keyword evidence="4" id="KW-0690">Ribosome biogenesis</keyword>
<evidence type="ECO:0000313" key="8">
    <source>
        <dbReference type="EMBL" id="ANB13055.1"/>
    </source>
</evidence>
<evidence type="ECO:0000313" key="9">
    <source>
        <dbReference type="Proteomes" id="UP000189580"/>
    </source>
</evidence>
<dbReference type="GO" id="GO:0005730">
    <property type="term" value="C:nucleolus"/>
    <property type="evidence" value="ECO:0007669"/>
    <property type="project" value="UniProtKB-SubCell"/>
</dbReference>
<dbReference type="KEGG" id="slb:AWJ20_1333"/>
<keyword evidence="9" id="KW-1185">Reference proteome</keyword>
<organism evidence="8 9">
    <name type="scientific">Sugiyamaella lignohabitans</name>
    <dbReference type="NCBI Taxonomy" id="796027"/>
    <lineage>
        <taxon>Eukaryota</taxon>
        <taxon>Fungi</taxon>
        <taxon>Dikarya</taxon>
        <taxon>Ascomycota</taxon>
        <taxon>Saccharomycotina</taxon>
        <taxon>Dipodascomycetes</taxon>
        <taxon>Dipodascales</taxon>
        <taxon>Trichomonascaceae</taxon>
        <taxon>Sugiyamaella</taxon>
    </lineage>
</organism>
<keyword evidence="5" id="KW-0539">Nucleus</keyword>
<dbReference type="PANTHER" id="PTHR13634:SF0">
    <property type="entry name" value="RIBOSOME BIOGENESIS PROTEIN BRX1 HOMOLOG"/>
    <property type="match status" value="1"/>
</dbReference>
<dbReference type="InterPro" id="IPR007109">
    <property type="entry name" value="Brix"/>
</dbReference>
<feature type="domain" description="Brix" evidence="7">
    <location>
        <begin position="34"/>
        <end position="238"/>
    </location>
</feature>
<evidence type="ECO:0000259" key="7">
    <source>
        <dbReference type="PROSITE" id="PS50833"/>
    </source>
</evidence>
<dbReference type="InterPro" id="IPR026532">
    <property type="entry name" value="BRX1"/>
</dbReference>
<evidence type="ECO:0000256" key="4">
    <source>
        <dbReference type="ARBA" id="ARBA00022517"/>
    </source>
</evidence>
<evidence type="ECO:0000256" key="6">
    <source>
        <dbReference type="SAM" id="MobiDB-lite"/>
    </source>
</evidence>
<evidence type="ECO:0000256" key="1">
    <source>
        <dbReference type="ARBA" id="ARBA00003439"/>
    </source>
</evidence>
<dbReference type="GO" id="GO:0000027">
    <property type="term" value="P:ribosomal large subunit assembly"/>
    <property type="evidence" value="ECO:0007669"/>
    <property type="project" value="EnsemblFungi"/>
</dbReference>
<accession>A0A167DLY3</accession>
<dbReference type="GO" id="GO:0042134">
    <property type="term" value="F:rRNA primary transcript binding"/>
    <property type="evidence" value="ECO:0007669"/>
    <property type="project" value="EnsemblFungi"/>
</dbReference>
<sequence>MSAIYKTLSKDSTKKSSSSENGEANGTTTYKNRQRVLVISSRGVTFRHRHLINDLSNMMPHGRKEPKFDTKSKLYQLNEIAELYNCNNIMYFEARKHTDLYLWLSKAPNGPSCKFHIQNIHTMDELNFTGNCLKGSRPILSFDSTFDETPHNRLVKELFLHTFGVPPKARKSKPFIDHVVTLSIVDNKIWFRNYQISENAATNANDERKNKGETELSLVEIGPRFVMTLITILEGSFGGPVIYENKEFVSPNFVRAQLRSQQAAAAKSRAEAALNNRIKRREAVLAADPLSNTVLFKQ</sequence>
<gene>
    <name evidence="8" type="primary">BRX1</name>
    <name evidence="8" type="ORF">AWJ20_1333</name>
</gene>
<dbReference type="Proteomes" id="UP000189580">
    <property type="component" value="Chromosome a"/>
</dbReference>
<dbReference type="PROSITE" id="PS50833">
    <property type="entry name" value="BRIX"/>
    <property type="match status" value="1"/>
</dbReference>
<feature type="compositionally biased region" description="Polar residues" evidence="6">
    <location>
        <begin position="20"/>
        <end position="29"/>
    </location>
</feature>
<protein>
    <submittedName>
        <fullName evidence="8">Brx1p</fullName>
    </submittedName>
</protein>
<evidence type="ECO:0000256" key="2">
    <source>
        <dbReference type="ARBA" id="ARBA00004604"/>
    </source>
</evidence>
<dbReference type="Gene3D" id="3.40.50.10480">
    <property type="entry name" value="Probable brix-domain ribosomal biogenesis protein"/>
    <property type="match status" value="1"/>
</dbReference>
<comment type="similarity">
    <text evidence="3">Belongs to the BRX1 family.</text>
</comment>
<dbReference type="EMBL" id="CP014501">
    <property type="protein sequence ID" value="ANB13055.1"/>
    <property type="molecule type" value="Genomic_DNA"/>
</dbReference>
<dbReference type="GO" id="GO:0000465">
    <property type="term" value="P:exonucleolytic trimming to generate mature 5'-end of 5.8S rRNA from tricistronic rRNA transcript (SSU-rRNA, 5.8S rRNA, LSU-rRNA)"/>
    <property type="evidence" value="ECO:0007669"/>
    <property type="project" value="EnsemblFungi"/>
</dbReference>
<dbReference type="GO" id="GO:0008097">
    <property type="term" value="F:5S rRNA binding"/>
    <property type="evidence" value="ECO:0007669"/>
    <property type="project" value="EnsemblFungi"/>
</dbReference>
<evidence type="ECO:0000256" key="3">
    <source>
        <dbReference type="ARBA" id="ARBA00006369"/>
    </source>
</evidence>
<dbReference type="AlphaFoldDB" id="A0A167DLY3"/>
<dbReference type="GeneID" id="30033124"/>
<dbReference type="SUPFAM" id="SSF52954">
    <property type="entry name" value="Class II aaRS ABD-related"/>
    <property type="match status" value="1"/>
</dbReference>